<proteinExistence type="predicted"/>
<dbReference type="Gene3D" id="1.25.40.10">
    <property type="entry name" value="Tetratricopeptide repeat domain"/>
    <property type="match status" value="4"/>
</dbReference>
<dbReference type="InterPro" id="IPR019734">
    <property type="entry name" value="TPR_rpt"/>
</dbReference>
<dbReference type="SMART" id="SM00028">
    <property type="entry name" value="TPR"/>
    <property type="match status" value="6"/>
</dbReference>
<accession>A0ABT1MGT2</accession>
<dbReference type="Proteomes" id="UP001205603">
    <property type="component" value="Unassembled WGS sequence"/>
</dbReference>
<dbReference type="PANTHER" id="PTHR12558">
    <property type="entry name" value="CELL DIVISION CYCLE 16,23,27"/>
    <property type="match status" value="1"/>
</dbReference>
<reference evidence="3 4" key="1">
    <citation type="submission" date="2022-07" db="EMBL/GenBank/DDBJ databases">
        <title>Fecal culturing of patients with breast cancer.</title>
        <authorList>
            <person name="Teng N.M.Y."/>
            <person name="Kiu R."/>
            <person name="Evans R."/>
            <person name="Baker D.J."/>
            <person name="Zenner C."/>
            <person name="Robinson S.D."/>
            <person name="Hall L.J."/>
        </authorList>
    </citation>
    <scope>NUCLEOTIDE SEQUENCE [LARGE SCALE GENOMIC DNA]</scope>
    <source>
        <strain evidence="3 4">LH1063</strain>
    </source>
</reference>
<evidence type="ECO:0000313" key="4">
    <source>
        <dbReference type="Proteomes" id="UP001205603"/>
    </source>
</evidence>
<dbReference type="EMBL" id="JANDHW010000004">
    <property type="protein sequence ID" value="MCP9611564.1"/>
    <property type="molecule type" value="Genomic_DNA"/>
</dbReference>
<dbReference type="RefSeq" id="WP_255026427.1">
    <property type="nucleotide sequence ID" value="NZ_JANDHW010000004.1"/>
</dbReference>
<evidence type="ECO:0000256" key="2">
    <source>
        <dbReference type="SAM" id="SignalP"/>
    </source>
</evidence>
<organism evidence="3 4">
    <name type="scientific">Coprobacter tertius</name>
    <dbReference type="NCBI Taxonomy" id="2944915"/>
    <lineage>
        <taxon>Bacteria</taxon>
        <taxon>Pseudomonadati</taxon>
        <taxon>Bacteroidota</taxon>
        <taxon>Bacteroidia</taxon>
        <taxon>Bacteroidales</taxon>
        <taxon>Barnesiellaceae</taxon>
        <taxon>Coprobacter</taxon>
    </lineage>
</organism>
<feature type="chain" id="PRO_5045759580" evidence="2">
    <location>
        <begin position="24"/>
        <end position="546"/>
    </location>
</feature>
<keyword evidence="1" id="KW-0802">TPR repeat</keyword>
<comment type="caution">
    <text evidence="3">The sequence shown here is derived from an EMBL/GenBank/DDBJ whole genome shotgun (WGS) entry which is preliminary data.</text>
</comment>
<dbReference type="PROSITE" id="PS50005">
    <property type="entry name" value="TPR"/>
    <property type="match status" value="4"/>
</dbReference>
<dbReference type="SUPFAM" id="SSF48452">
    <property type="entry name" value="TPR-like"/>
    <property type="match status" value="2"/>
</dbReference>
<feature type="repeat" description="TPR" evidence="1">
    <location>
        <begin position="159"/>
        <end position="192"/>
    </location>
</feature>
<evidence type="ECO:0000256" key="1">
    <source>
        <dbReference type="PROSITE-ProRule" id="PRU00339"/>
    </source>
</evidence>
<feature type="signal peptide" evidence="2">
    <location>
        <begin position="1"/>
        <end position="23"/>
    </location>
</feature>
<keyword evidence="4" id="KW-1185">Reference proteome</keyword>
<dbReference type="PANTHER" id="PTHR12558:SF13">
    <property type="entry name" value="CELL DIVISION CYCLE PROTEIN 27 HOMOLOG"/>
    <property type="match status" value="1"/>
</dbReference>
<feature type="repeat" description="TPR" evidence="1">
    <location>
        <begin position="57"/>
        <end position="90"/>
    </location>
</feature>
<dbReference type="Pfam" id="PF13432">
    <property type="entry name" value="TPR_16"/>
    <property type="match status" value="2"/>
</dbReference>
<protein>
    <submittedName>
        <fullName evidence="3">Tetratricopeptide repeat protein</fullName>
    </submittedName>
</protein>
<keyword evidence="2" id="KW-0732">Signal</keyword>
<dbReference type="InterPro" id="IPR011990">
    <property type="entry name" value="TPR-like_helical_dom_sf"/>
</dbReference>
<sequence length="546" mass="62080">MRLKFLLLSSLIFIGGMAATALGASYTDGIEYFKAGQPERAKIILERTFNDPATNKAEACYYLGEVYSKMNKNDSASYYYKMGLAADPTYVFNKIGEAKLLMKSNLKEAESMIKDALKEKMSKKNPAVYLAVAQAYYQNLIPEYQKYLDKALDYDKKFAETYMFEGDILVDRQQYGDAAGYYEMAINFDPNCVPAYVKYSNIYFPINAQSAIQKLETLLQLAPNSALAQREMAEAYYKNGQYGKAVDAYGLYMSNPNHFDSDQARYGALLFFDKKYEESLDLINKVLESDPDNFVAKRLAMYDNYELKRYADGVAAAEKFMSSPNNPQFNSRDYLTYGYLLIKNDQPDKAVSVFEKAIAIEPTNLDLYKELSDAYRSAGDYVKSADAYNEYMKLDSANVRVQDYFILGGAYYQAAATAADSTDVEKAEKTRLYLAADSLFKIVIERAPEDYRGHLWRARANAGLDPETTMGTAKPYYEAAMAILEKDNNNPRALVECYKYLGYYNYLKEHENNVKGFPQTRFYWEKVLTVDPEAADIKGALEQLPK</sequence>
<evidence type="ECO:0000313" key="3">
    <source>
        <dbReference type="EMBL" id="MCP9611564.1"/>
    </source>
</evidence>
<name>A0ABT1MGT2_9BACT</name>
<feature type="repeat" description="TPR" evidence="1">
    <location>
        <begin position="331"/>
        <end position="364"/>
    </location>
</feature>
<gene>
    <name evidence="3" type="ORF">NMU02_05615</name>
</gene>
<feature type="repeat" description="TPR" evidence="1">
    <location>
        <begin position="365"/>
        <end position="398"/>
    </location>
</feature>